<feature type="domain" description="SF3 helicase" evidence="5">
    <location>
        <begin position="343"/>
        <end position="517"/>
    </location>
</feature>
<reference evidence="6 7" key="1">
    <citation type="submission" date="2018-08" db="EMBL/GenBank/DDBJ databases">
        <authorList>
            <person name="Ferrada E.E."/>
            <person name="Latorre B.A."/>
        </authorList>
    </citation>
    <scope>NUCLEOTIDE SEQUENCE [LARGE SCALE GENOMIC DNA]</scope>
    <source>
        <strain evidence="6 7">VK-A60T</strain>
    </source>
</reference>
<dbReference type="PROSITE" id="PS51206">
    <property type="entry name" value="SF3_HELICASE_1"/>
    <property type="match status" value="1"/>
</dbReference>
<keyword evidence="3" id="KW-0067">ATP-binding</keyword>
<dbReference type="InterPro" id="IPR051620">
    <property type="entry name" value="ORF904-like_C"/>
</dbReference>
<dbReference type="SMART" id="SM00885">
    <property type="entry name" value="D5_N"/>
    <property type="match status" value="1"/>
</dbReference>
<dbReference type="InterPro" id="IPR014818">
    <property type="entry name" value="Phage/plasmid_primase_P4_C"/>
</dbReference>
<evidence type="ECO:0000313" key="6">
    <source>
        <dbReference type="EMBL" id="AXQ57791.1"/>
    </source>
</evidence>
<dbReference type="InterPro" id="IPR006500">
    <property type="entry name" value="Helicase_put_C_phage/plasmid"/>
</dbReference>
<feature type="compositionally biased region" description="Low complexity" evidence="4">
    <location>
        <begin position="1"/>
        <end position="14"/>
    </location>
</feature>
<dbReference type="EMBL" id="CP031742">
    <property type="protein sequence ID" value="AXQ57791.1"/>
    <property type="molecule type" value="Genomic_DNA"/>
</dbReference>
<evidence type="ECO:0000256" key="4">
    <source>
        <dbReference type="SAM" id="MobiDB-lite"/>
    </source>
</evidence>
<dbReference type="NCBIfam" id="TIGR01613">
    <property type="entry name" value="primase_Cterm"/>
    <property type="match status" value="1"/>
</dbReference>
<dbReference type="Pfam" id="PF08706">
    <property type="entry name" value="D5_N"/>
    <property type="match status" value="1"/>
</dbReference>
<name>A0A385DJ13_9ACTN</name>
<gene>
    <name evidence="6" type="ORF">D0C37_26475</name>
</gene>
<feature type="compositionally biased region" description="Gly residues" evidence="4">
    <location>
        <begin position="97"/>
        <end position="107"/>
    </location>
</feature>
<feature type="compositionally biased region" description="Gly residues" evidence="4">
    <location>
        <begin position="47"/>
        <end position="60"/>
    </location>
</feature>
<evidence type="ECO:0000256" key="3">
    <source>
        <dbReference type="ARBA" id="ARBA00022840"/>
    </source>
</evidence>
<feature type="region of interest" description="Disordered" evidence="4">
    <location>
        <begin position="151"/>
        <end position="195"/>
    </location>
</feature>
<evidence type="ECO:0000259" key="5">
    <source>
        <dbReference type="PROSITE" id="PS51206"/>
    </source>
</evidence>
<dbReference type="GO" id="GO:0016787">
    <property type="term" value="F:hydrolase activity"/>
    <property type="evidence" value="ECO:0007669"/>
    <property type="project" value="UniProtKB-KW"/>
</dbReference>
<accession>A0A385DJ13</accession>
<dbReference type="Proteomes" id="UP000259636">
    <property type="component" value="Chromosome"/>
</dbReference>
<dbReference type="PANTHER" id="PTHR35372">
    <property type="entry name" value="ATP BINDING PROTEIN-RELATED"/>
    <property type="match status" value="1"/>
</dbReference>
<dbReference type="SUPFAM" id="SSF52540">
    <property type="entry name" value="P-loop containing nucleoside triphosphate hydrolases"/>
    <property type="match status" value="1"/>
</dbReference>
<evidence type="ECO:0000256" key="1">
    <source>
        <dbReference type="ARBA" id="ARBA00022741"/>
    </source>
</evidence>
<evidence type="ECO:0000256" key="2">
    <source>
        <dbReference type="ARBA" id="ARBA00022801"/>
    </source>
</evidence>
<protein>
    <recommendedName>
        <fullName evidence="5">SF3 helicase domain-containing protein</fullName>
    </recommendedName>
</protein>
<dbReference type="AlphaFoldDB" id="A0A385DJ13"/>
<keyword evidence="2" id="KW-0378">Hydrolase</keyword>
<organism evidence="6 7">
    <name type="scientific">Streptomyces koyangensis</name>
    <dbReference type="NCBI Taxonomy" id="188770"/>
    <lineage>
        <taxon>Bacteria</taxon>
        <taxon>Bacillati</taxon>
        <taxon>Actinomycetota</taxon>
        <taxon>Actinomycetes</taxon>
        <taxon>Kitasatosporales</taxon>
        <taxon>Streptomycetaceae</taxon>
        <taxon>Streptomyces</taxon>
        <taxon>Streptomyces aurantiacus group</taxon>
    </lineage>
</organism>
<dbReference type="Gene3D" id="3.40.50.300">
    <property type="entry name" value="P-loop containing nucleotide triphosphate hydrolases"/>
    <property type="match status" value="1"/>
</dbReference>
<sequence>MPDRGPPALLARSRPPAHRALPEAGAFPPTADRPAAPRHHPAAEGRGVCGGSRPGRGRAGGWRRDRHQERHPLQRGPRPRSLYPDRAALRVRSRGVPLGGRGDGGSVRRGNAFRHSIRRPRGDQQGGGGMSDNTTDAERGLRLLALLDSQPQPAAAEEPEPQPEPEPEEISTQRAEEEAPARRRKGKAQGRGTVQGSVATSDAFIVEQVVTDCLEGRFCWSPHLGWMQWNDKVWVSADDTTVREDVRLYLAEWVVGQLAKPTAGVGPDDLVRLLGKGRIAGLTDLSRGLLLVNGDQFDKDPDLLTVENGVVDLRNSTLLPHDPNRYLTRYVPTRFVPKASHADMDMVLSAVAPGVGSWLQVRLGQGITGHVPDDDVMLLLHGDGKNGKSSLVDGLALALGGRTDTGAMTFLDDSVLSGDRDAKEERMALKGARLAFAEELPEGRRLNVVQLKKAVGTALMKARHLYQREVQWETSHTLIITTNYRPTVSETDHGTWRRLALVPFPYTFVRGEPTNDYERKGDSGLKRRLGGREQREAMLAWLIEGARRWYKADRTMPEHPADVREATRQWRAESDVVMRYWGERLVVDYDAHVMSKELMEDLNCFLGEIKQQSWSQKTAADRFGSHEETKANKVTKALIRRRTGLSRPTSTDIGGWSSARPEPPARYHAWQGVRFVTDADLTS</sequence>
<dbReference type="KEGG" id="sky:D0C37_26475"/>
<feature type="compositionally biased region" description="Acidic residues" evidence="4">
    <location>
        <begin position="157"/>
        <end position="169"/>
    </location>
</feature>
<dbReference type="PANTHER" id="PTHR35372:SF2">
    <property type="entry name" value="SF3 HELICASE DOMAIN-CONTAINING PROTEIN"/>
    <property type="match status" value="1"/>
</dbReference>
<dbReference type="GO" id="GO:0005524">
    <property type="term" value="F:ATP binding"/>
    <property type="evidence" value="ECO:0007669"/>
    <property type="project" value="UniProtKB-KW"/>
</dbReference>
<dbReference type="InterPro" id="IPR014015">
    <property type="entry name" value="Helicase_SF3_DNA-vir"/>
</dbReference>
<proteinExistence type="predicted"/>
<dbReference type="InterPro" id="IPR027417">
    <property type="entry name" value="P-loop_NTPase"/>
</dbReference>
<keyword evidence="1" id="KW-0547">Nucleotide-binding</keyword>
<feature type="compositionally biased region" description="Basic and acidic residues" evidence="4">
    <location>
        <begin position="62"/>
        <end position="72"/>
    </location>
</feature>
<evidence type="ECO:0000313" key="7">
    <source>
        <dbReference type="Proteomes" id="UP000259636"/>
    </source>
</evidence>
<feature type="region of interest" description="Disordered" evidence="4">
    <location>
        <begin position="1"/>
        <end position="135"/>
    </location>
</feature>